<feature type="region of interest" description="Disordered" evidence="3">
    <location>
        <begin position="136"/>
        <end position="178"/>
    </location>
</feature>
<evidence type="ECO:0000256" key="2">
    <source>
        <dbReference type="ARBA" id="ARBA00008017"/>
    </source>
</evidence>
<comment type="subcellular location">
    <subcellularLocation>
        <location evidence="1">Membrane</location>
        <topology evidence="1">Multi-pass membrane protein</topology>
    </subcellularLocation>
</comment>
<feature type="region of interest" description="Disordered" evidence="3">
    <location>
        <begin position="223"/>
        <end position="266"/>
    </location>
</feature>
<accession>A0AAD2FZL1</accession>
<feature type="domain" description="Mechanosensitive ion channel MscS" evidence="5">
    <location>
        <begin position="792"/>
        <end position="861"/>
    </location>
</feature>
<comment type="similarity">
    <text evidence="2">Belongs to the MscS (TC 1.A.23) family.</text>
</comment>
<comment type="caution">
    <text evidence="6">The sequence shown here is derived from an EMBL/GenBank/DDBJ whole genome shotgun (WGS) entry which is preliminary data.</text>
</comment>
<dbReference type="AlphaFoldDB" id="A0AAD2FZL1"/>
<keyword evidence="4" id="KW-0472">Membrane</keyword>
<evidence type="ECO:0000313" key="7">
    <source>
        <dbReference type="Proteomes" id="UP001295423"/>
    </source>
</evidence>
<feature type="transmembrane region" description="Helical" evidence="4">
    <location>
        <begin position="482"/>
        <end position="503"/>
    </location>
</feature>
<organism evidence="6 7">
    <name type="scientific">Cylindrotheca closterium</name>
    <dbReference type="NCBI Taxonomy" id="2856"/>
    <lineage>
        <taxon>Eukaryota</taxon>
        <taxon>Sar</taxon>
        <taxon>Stramenopiles</taxon>
        <taxon>Ochrophyta</taxon>
        <taxon>Bacillariophyta</taxon>
        <taxon>Bacillariophyceae</taxon>
        <taxon>Bacillariophycidae</taxon>
        <taxon>Bacillariales</taxon>
        <taxon>Bacillariaceae</taxon>
        <taxon>Cylindrotheca</taxon>
    </lineage>
</organism>
<evidence type="ECO:0000259" key="5">
    <source>
        <dbReference type="Pfam" id="PF00924"/>
    </source>
</evidence>
<feature type="region of interest" description="Disordered" evidence="3">
    <location>
        <begin position="1"/>
        <end position="45"/>
    </location>
</feature>
<protein>
    <recommendedName>
        <fullName evidence="5">Mechanosensitive ion channel MscS domain-containing protein</fullName>
    </recommendedName>
</protein>
<evidence type="ECO:0000256" key="1">
    <source>
        <dbReference type="ARBA" id="ARBA00004141"/>
    </source>
</evidence>
<feature type="compositionally biased region" description="Basic and acidic residues" evidence="3">
    <location>
        <begin position="296"/>
        <end position="305"/>
    </location>
</feature>
<evidence type="ECO:0000313" key="6">
    <source>
        <dbReference type="EMBL" id="CAJ1957654.1"/>
    </source>
</evidence>
<dbReference type="InterPro" id="IPR016688">
    <property type="entry name" value="MscS-like_plants/fungi"/>
</dbReference>
<dbReference type="PANTHER" id="PTHR31618">
    <property type="entry name" value="MECHANOSENSITIVE ION CHANNEL PROTEIN 5"/>
    <property type="match status" value="1"/>
</dbReference>
<feature type="compositionally biased region" description="Basic and acidic residues" evidence="3">
    <location>
        <begin position="157"/>
        <end position="166"/>
    </location>
</feature>
<feature type="transmembrane region" description="Helical" evidence="4">
    <location>
        <begin position="379"/>
        <end position="410"/>
    </location>
</feature>
<dbReference type="Pfam" id="PF00924">
    <property type="entry name" value="MS_channel_2nd"/>
    <property type="match status" value="1"/>
</dbReference>
<reference evidence="6" key="1">
    <citation type="submission" date="2023-08" db="EMBL/GenBank/DDBJ databases">
        <authorList>
            <person name="Audoor S."/>
            <person name="Bilcke G."/>
        </authorList>
    </citation>
    <scope>NUCLEOTIDE SEQUENCE</scope>
</reference>
<proteinExistence type="inferred from homology"/>
<sequence>MEEVPSTIAVMDEASANASEDTARSNNKYADGHRRGNSNISDLVDPPRQSLAQLSLNRGTSMESDAKQSLAEAARLRMEHNSLDDSEKQKITLDSLLQSNQYEHEATTHILKTLEEQFGSSQAFESSVLEGISDEASKALEESSSGPKPSSSPSSGRRADDLERKPLLSPKRRHQRVMSVDDQLANLTDQLIGNGFHVGPNQTPAVSQRSEFDRSAQLAFGTPGIGIPAAEKGNGRVRDRLFSGDKPTLEPVAEGGASDSLKTDKQTNEGIVDEGIVDLEAQNVAQNPSQGRTKKSSRDSYRRNESSGSNGGKNHHLSDMAEKVKSDVEAWGSFFRPQQATLKKYFKLLLYIVLPFVGVAALLYYLLDNPTTATSEGPSVSWILIFVVRLWVTLTLALAVQALVIDLLCVQTRIIPRLLGPLLTLWLIQSQGWPFVIFMWSILNFGMLYGNTAFAAHWLFWQDTIPLFSEANPAGNVVNSDLYRIILTIGATVTVAVSIKRLAVGLFLGRQSFLHFGESLAKVMDKMLLVSQVAKLASRMEKQKILLQRRNTAQGASGQFAKSGMAAYQDMLDQDDGSSTKNNALGLAESEKFKLAQMLDRWEEPERRSTAHKKASIAAVLRFRNALALIHNDYPFSLAFGLADKRNTCVESAQNVFNHLLSEDETDVEFETIAASLAVREGHLLSPERVKSLIRVFRPNRDGKLSLLDFVKSVDAVYKEFRLLQASIENSAQIDRAFEAIFNAIFYVIVVVIIMSQLGLDPMALFLSLSSVLLAFAFVIGSAASKYFEGILFILLRRPYNIGDLINASHIESETGLMGSIGWIVQNVTLFETTMTWLPTLETASVANGALASSRIVNWARSPNARFVIFLYFPIETKYETLTLFRGAIEEYMKARPREWLAFNALRVLDVFTDRGYIRVELVVQHREAWQNPGAIYDSRGNLVSFCNEVQKLLGMQFKRPPLPIDIRAPNALESLDAVVERGERRPSVAVSEAKGGGSNNDQAVREKFRQAAENNHKMFF</sequence>
<name>A0AAD2FZL1_9STRA</name>
<dbReference type="GO" id="GO:0008381">
    <property type="term" value="F:mechanosensitive monoatomic ion channel activity"/>
    <property type="evidence" value="ECO:0007669"/>
    <property type="project" value="TreeGrafter"/>
</dbReference>
<keyword evidence="4" id="KW-1133">Transmembrane helix</keyword>
<feature type="transmembrane region" description="Helical" evidence="4">
    <location>
        <begin position="766"/>
        <end position="788"/>
    </location>
</feature>
<feature type="compositionally biased region" description="Low complexity" evidence="3">
    <location>
        <begin position="143"/>
        <end position="156"/>
    </location>
</feature>
<dbReference type="EMBL" id="CAKOGP040001947">
    <property type="protein sequence ID" value="CAJ1957654.1"/>
    <property type="molecule type" value="Genomic_DNA"/>
</dbReference>
<dbReference type="PANTHER" id="PTHR31618:SF1">
    <property type="entry name" value="EF-HAND DOMAIN-CONTAINING PROTEIN"/>
    <property type="match status" value="1"/>
</dbReference>
<feature type="transmembrane region" description="Helical" evidence="4">
    <location>
        <begin position="740"/>
        <end position="760"/>
    </location>
</feature>
<gene>
    <name evidence="6" type="ORF">CYCCA115_LOCUS16818</name>
</gene>
<feature type="compositionally biased region" description="Polar residues" evidence="3">
    <location>
        <begin position="16"/>
        <end position="28"/>
    </location>
</feature>
<dbReference type="InterPro" id="IPR006685">
    <property type="entry name" value="MscS_channel_2nd"/>
</dbReference>
<dbReference type="GO" id="GO:0005886">
    <property type="term" value="C:plasma membrane"/>
    <property type="evidence" value="ECO:0007669"/>
    <property type="project" value="TreeGrafter"/>
</dbReference>
<dbReference type="GO" id="GO:0006820">
    <property type="term" value="P:monoatomic anion transport"/>
    <property type="evidence" value="ECO:0007669"/>
    <property type="project" value="TreeGrafter"/>
</dbReference>
<dbReference type="Proteomes" id="UP001295423">
    <property type="component" value="Unassembled WGS sequence"/>
</dbReference>
<feature type="region of interest" description="Disordered" evidence="3">
    <location>
        <begin position="280"/>
        <end position="317"/>
    </location>
</feature>
<feature type="compositionally biased region" description="Basic and acidic residues" evidence="3">
    <location>
        <begin position="233"/>
        <end position="243"/>
    </location>
</feature>
<evidence type="ECO:0000256" key="4">
    <source>
        <dbReference type="SAM" id="Phobius"/>
    </source>
</evidence>
<evidence type="ECO:0000256" key="3">
    <source>
        <dbReference type="SAM" id="MobiDB-lite"/>
    </source>
</evidence>
<feature type="transmembrane region" description="Helical" evidence="4">
    <location>
        <begin position="348"/>
        <end position="367"/>
    </location>
</feature>
<keyword evidence="7" id="KW-1185">Reference proteome</keyword>
<keyword evidence="4" id="KW-0812">Transmembrane</keyword>